<evidence type="ECO:0000256" key="2">
    <source>
        <dbReference type="ARBA" id="ARBA00004128"/>
    </source>
</evidence>
<dbReference type="PROSITE" id="PS51382">
    <property type="entry name" value="SPX"/>
    <property type="match status" value="1"/>
</dbReference>
<dbReference type="Pfam" id="PF02656">
    <property type="entry name" value="DUF202"/>
    <property type="match status" value="1"/>
</dbReference>
<sequence>MKFGQLLKETLLREYQYQYVDYDKLKKELKNSLNKGSWSEDDESVFLEQLENELDKVYTFQMVKQREVDQRIRQTQEVIEEVVNRVNSGRRPPEDEFLELEAELSDIMATVHDLAKFCELNYTAFYKIVKKHDKHTGWSLRPVFAARLSAKPFFKEQYDLLVVKLSQLYDIVRTRGNPVQGDSAAGGSQQNFVRQTTKYWVHPNNVTELKLYILKHLPVLVFNPNKEFTREDAAITSIYYDTDDLDLYKGRLLKSEGAEAIRLRWYGGMENTTIFVERKTHREDWTGEKSVKARFPLKEKYVNAFMRGDYTVEEAFEKMRKEGKKSLQEIENLERLAREVQYTVLNRKLKPYVRSFYERTAFQLPGDARVRISLDTNLALVREDGPTRAGDNWRRMDIGIDYPFEQLPDSDIDRFPYAILEVKLQTQFGQEPPDWVTNLVNSHLVEAVPKFSKFIQGVSNLFYDRVDLLPYWFMQMDVDIRKPPTHNFGFDHQPSTATSSANSRGIVSRGSTSDGSSTHREGLNDVENEEQYLGDSNRATLTAPENTEQPLLEAFERNNQESFVKTLTKRLQEIKRDFFLETIPKFEAPAPPTVVYEQKWTAPPGKRIHVPVRVEPKTYFALERTYLDYLQYSILIGSVAVALFSYANTKPLLLAATTFSVTALLAILYSTFLYLWRAYHIAKQSAVRYDDRFGPTAVCTMTFIALGVNVFIALRS</sequence>
<evidence type="ECO:0000256" key="16">
    <source>
        <dbReference type="SAM" id="Phobius"/>
    </source>
</evidence>
<dbReference type="InterPro" id="IPR003807">
    <property type="entry name" value="DUF202"/>
</dbReference>
<evidence type="ECO:0000256" key="10">
    <source>
        <dbReference type="ARBA" id="ARBA00061390"/>
    </source>
</evidence>
<dbReference type="InterPro" id="IPR042267">
    <property type="entry name" value="VTC_sf"/>
</dbReference>
<dbReference type="InterPro" id="IPR004331">
    <property type="entry name" value="SPX_dom"/>
</dbReference>
<dbReference type="GO" id="GO:0000822">
    <property type="term" value="F:inositol hexakisphosphate binding"/>
    <property type="evidence" value="ECO:0007669"/>
    <property type="project" value="EnsemblFungi"/>
</dbReference>
<evidence type="ECO:0000256" key="6">
    <source>
        <dbReference type="ARBA" id="ARBA00022692"/>
    </source>
</evidence>
<dbReference type="GeneID" id="7048324"/>
<evidence type="ECO:0000256" key="14">
    <source>
        <dbReference type="ARBA" id="ARBA00081313"/>
    </source>
</evidence>
<dbReference type="PANTHER" id="PTHR46140">
    <property type="entry name" value="VACUOLAR TRANSPORTER CHAPERONE 1-RELATED"/>
    <property type="match status" value="1"/>
</dbReference>
<feature type="region of interest" description="Disordered" evidence="15">
    <location>
        <begin position="487"/>
        <end position="530"/>
    </location>
</feature>
<comment type="catalytic activity">
    <reaction evidence="9">
        <text>[phosphate](n) + ATP = [phosphate](n+1) + ADP</text>
        <dbReference type="Rhea" id="RHEA:19573"/>
        <dbReference type="Rhea" id="RHEA-COMP:9859"/>
        <dbReference type="Rhea" id="RHEA-COMP:14280"/>
        <dbReference type="ChEBI" id="CHEBI:16838"/>
        <dbReference type="ChEBI" id="CHEBI:30616"/>
        <dbReference type="ChEBI" id="CHEBI:456216"/>
        <dbReference type="EC" id="2.7.4.1"/>
    </reaction>
    <physiologicalReaction direction="left-to-right" evidence="9">
        <dbReference type="Rhea" id="RHEA:19574"/>
    </physiologicalReaction>
</comment>
<dbReference type="EC" id="2.7.4.1" evidence="3"/>
<dbReference type="eggNOG" id="KOG4580">
    <property type="taxonomic scope" value="Eukaryota"/>
</dbReference>
<dbReference type="GO" id="GO:0006799">
    <property type="term" value="P:polyphosphate biosynthetic process"/>
    <property type="evidence" value="ECO:0000318"/>
    <property type="project" value="GO_Central"/>
</dbReference>
<evidence type="ECO:0000256" key="7">
    <source>
        <dbReference type="ARBA" id="ARBA00022989"/>
    </source>
</evidence>
<dbReference type="GO" id="GO:0005783">
    <property type="term" value="C:endoplasmic reticulum"/>
    <property type="evidence" value="ECO:0000318"/>
    <property type="project" value="GO_Central"/>
</dbReference>
<comment type="subcellular location">
    <subcellularLocation>
        <location evidence="2">Vacuole membrane</location>
        <topology evidence="2">Multi-pass membrane protein</topology>
    </subcellularLocation>
</comment>
<dbReference type="PANTHER" id="PTHR46140:SF1">
    <property type="entry name" value="VACUOLAR TRANSPORTER CHAPERONE COMPLEX SUBUNIT 4-RELATED"/>
    <property type="match status" value="1"/>
</dbReference>
<evidence type="ECO:0000313" key="18">
    <source>
        <dbReference type="EMBL" id="EEB06054.1"/>
    </source>
</evidence>
<dbReference type="GO" id="GO:0005516">
    <property type="term" value="F:calmodulin binding"/>
    <property type="evidence" value="ECO:0007669"/>
    <property type="project" value="EnsemblFungi"/>
</dbReference>
<feature type="domain" description="SPX" evidence="17">
    <location>
        <begin position="1"/>
        <end position="146"/>
    </location>
</feature>
<dbReference type="HOGENOM" id="CLU_009308_0_0_1"/>
<evidence type="ECO:0000256" key="5">
    <source>
        <dbReference type="ARBA" id="ARBA00022679"/>
    </source>
</evidence>
<evidence type="ECO:0000256" key="11">
    <source>
        <dbReference type="ARBA" id="ARBA00067464"/>
    </source>
</evidence>
<evidence type="ECO:0000256" key="3">
    <source>
        <dbReference type="ARBA" id="ARBA00012960"/>
    </source>
</evidence>
<dbReference type="CDD" id="cd14480">
    <property type="entry name" value="SPX_VTC2_like"/>
    <property type="match status" value="1"/>
</dbReference>
<dbReference type="OMA" id="NVNAYMR"/>
<keyword evidence="20" id="KW-1185">Reference proteome</keyword>
<evidence type="ECO:0000256" key="4">
    <source>
        <dbReference type="ARBA" id="ARBA00022554"/>
    </source>
</evidence>
<dbReference type="GO" id="GO:0000329">
    <property type="term" value="C:fungal-type vacuole membrane"/>
    <property type="evidence" value="ECO:0000318"/>
    <property type="project" value="GO_Central"/>
</dbReference>
<keyword evidence="8 16" id="KW-0472">Membrane</keyword>
<dbReference type="VEuPathDB" id="FungiDB:SJAG_01080"/>
<evidence type="ECO:0000256" key="1">
    <source>
        <dbReference type="ARBA" id="ARBA00001936"/>
    </source>
</evidence>
<feature type="compositionally biased region" description="Polar residues" evidence="15">
    <location>
        <begin position="493"/>
        <end position="516"/>
    </location>
</feature>
<dbReference type="EMBL" id="KE651166">
    <property type="protein sequence ID" value="EEB06054.1"/>
    <property type="molecule type" value="Genomic_DNA"/>
</dbReference>
<keyword evidence="5" id="KW-0808">Transferase</keyword>
<proteinExistence type="inferred from homology"/>
<evidence type="ECO:0000259" key="17">
    <source>
        <dbReference type="PROSITE" id="PS51382"/>
    </source>
</evidence>
<protein>
    <recommendedName>
        <fullName evidence="11">Vacuolar transporter chaperone complex subunit 4</fullName>
        <ecNumber evidence="3">2.7.4.1</ecNumber>
    </recommendedName>
    <alternativeName>
        <fullName evidence="13">Polyphosphate kinase</fullName>
    </alternativeName>
    <alternativeName>
        <fullName evidence="12">SPX-dependent polyphosphate polymerase VTC subunit 4</fullName>
    </alternativeName>
    <alternativeName>
        <fullName evidence="14">Vacuolar membrane polyphosphate polymerase catalytic subunit</fullName>
    </alternativeName>
</protein>
<dbReference type="Pfam" id="PF09359">
    <property type="entry name" value="VTC"/>
    <property type="match status" value="1"/>
</dbReference>
<dbReference type="GO" id="GO:0033254">
    <property type="term" value="C:vacuolar transporter chaperone complex"/>
    <property type="evidence" value="ECO:0000318"/>
    <property type="project" value="GO_Central"/>
</dbReference>
<reference evidence="18 20" key="1">
    <citation type="journal article" date="2011" name="Science">
        <title>Comparative functional genomics of the fission yeasts.</title>
        <authorList>
            <person name="Rhind N."/>
            <person name="Chen Z."/>
            <person name="Yassour M."/>
            <person name="Thompson D.A."/>
            <person name="Haas B.J."/>
            <person name="Habib N."/>
            <person name="Wapinski I."/>
            <person name="Roy S."/>
            <person name="Lin M.F."/>
            <person name="Heiman D.I."/>
            <person name="Young S.K."/>
            <person name="Furuya K."/>
            <person name="Guo Y."/>
            <person name="Pidoux A."/>
            <person name="Chen H.M."/>
            <person name="Robbertse B."/>
            <person name="Goldberg J.M."/>
            <person name="Aoki K."/>
            <person name="Bayne E.H."/>
            <person name="Berlin A.M."/>
            <person name="Desjardins C.A."/>
            <person name="Dobbs E."/>
            <person name="Dukaj L."/>
            <person name="Fan L."/>
            <person name="FitzGerald M.G."/>
            <person name="French C."/>
            <person name="Gujja S."/>
            <person name="Hansen K."/>
            <person name="Keifenheim D."/>
            <person name="Levin J.Z."/>
            <person name="Mosher R.A."/>
            <person name="Mueller C.A."/>
            <person name="Pfiffner J."/>
            <person name="Priest M."/>
            <person name="Russ C."/>
            <person name="Smialowska A."/>
            <person name="Swoboda P."/>
            <person name="Sykes S.M."/>
            <person name="Vaughn M."/>
            <person name="Vengrova S."/>
            <person name="Yoder R."/>
            <person name="Zeng Q."/>
            <person name="Allshire R."/>
            <person name="Baulcombe D."/>
            <person name="Birren B.W."/>
            <person name="Brown W."/>
            <person name="Ekwall K."/>
            <person name="Kellis M."/>
            <person name="Leatherwood J."/>
            <person name="Levin H."/>
            <person name="Margalit H."/>
            <person name="Martienssen R."/>
            <person name="Nieduszynski C.A."/>
            <person name="Spatafora J.W."/>
            <person name="Friedman N."/>
            <person name="Dalgaard J.Z."/>
            <person name="Baumann P."/>
            <person name="Niki H."/>
            <person name="Regev A."/>
            <person name="Nusbaum C."/>
        </authorList>
    </citation>
    <scope>NUCLEOTIDE SEQUENCE [LARGE SCALE GENOMIC DNA]</scope>
    <source>
        <strain evidence="20">yFS275 / FY16936</strain>
    </source>
</reference>
<feature type="transmembrane region" description="Helical" evidence="16">
    <location>
        <begin position="653"/>
        <end position="676"/>
    </location>
</feature>
<evidence type="ECO:0000256" key="9">
    <source>
        <dbReference type="ARBA" id="ARBA00050204"/>
    </source>
</evidence>
<organism evidence="18 20">
    <name type="scientific">Schizosaccharomyces japonicus (strain yFS275 / FY16936)</name>
    <name type="common">Fission yeast</name>
    <dbReference type="NCBI Taxonomy" id="402676"/>
    <lineage>
        <taxon>Eukaryota</taxon>
        <taxon>Fungi</taxon>
        <taxon>Dikarya</taxon>
        <taxon>Ascomycota</taxon>
        <taxon>Taphrinomycotina</taxon>
        <taxon>Schizosaccharomycetes</taxon>
        <taxon>Schizosaccharomycetales</taxon>
        <taxon>Schizosaccharomycetaceae</taxon>
        <taxon>Schizosaccharomyces</taxon>
    </lineage>
</organism>
<name>B6JXF3_SCHJY</name>
<dbReference type="FunFam" id="3.20.100.30:FF:000001">
    <property type="entry name" value="Vacuolar transporter chaperone 4"/>
    <property type="match status" value="1"/>
</dbReference>
<dbReference type="eggNOG" id="KOG1161">
    <property type="taxonomic scope" value="Eukaryota"/>
</dbReference>
<evidence type="ECO:0000313" key="20">
    <source>
        <dbReference type="Proteomes" id="UP000001744"/>
    </source>
</evidence>
<keyword evidence="6 16" id="KW-0812">Transmembrane</keyword>
<dbReference type="InterPro" id="IPR051572">
    <property type="entry name" value="VTC_Complex_Subunit"/>
</dbReference>
<dbReference type="GO" id="GO:0016237">
    <property type="term" value="P:microautophagy"/>
    <property type="evidence" value="ECO:0007669"/>
    <property type="project" value="EnsemblFungi"/>
</dbReference>
<gene>
    <name evidence="19" type="primary">vtc4</name>
    <name evidence="18" type="ORF">SJAG_01080</name>
</gene>
<dbReference type="JaponicusDB" id="SJAG_01080">
    <property type="gene designation" value="vtc4"/>
</dbReference>
<evidence type="ECO:0000256" key="15">
    <source>
        <dbReference type="SAM" id="MobiDB-lite"/>
    </source>
</evidence>
<dbReference type="OrthoDB" id="6493944at2759"/>
<dbReference type="RefSeq" id="XP_002172347.1">
    <property type="nucleotide sequence ID" value="XM_002172311.2"/>
</dbReference>
<evidence type="ECO:0000256" key="8">
    <source>
        <dbReference type="ARBA" id="ARBA00023136"/>
    </source>
</evidence>
<evidence type="ECO:0000256" key="13">
    <source>
        <dbReference type="ARBA" id="ARBA00080494"/>
    </source>
</evidence>
<comment type="similarity">
    <text evidence="10">Belongs to the VTC4 family.</text>
</comment>
<keyword evidence="4" id="KW-0926">Vacuole</keyword>
<dbReference type="STRING" id="402676.B6JXF3"/>
<dbReference type="CDD" id="cd07751">
    <property type="entry name" value="PolyPPase_VTC4_like"/>
    <property type="match status" value="1"/>
</dbReference>
<dbReference type="GO" id="GO:0008976">
    <property type="term" value="F:polyphosphate kinase activity"/>
    <property type="evidence" value="ECO:0007669"/>
    <property type="project" value="UniProtKB-EC"/>
</dbReference>
<feature type="transmembrane region" description="Helical" evidence="16">
    <location>
        <begin position="697"/>
        <end position="714"/>
    </location>
</feature>
<evidence type="ECO:0000313" key="19">
    <source>
        <dbReference type="JaponicusDB" id="SJAG_01080"/>
    </source>
</evidence>
<feature type="transmembrane region" description="Helical" evidence="16">
    <location>
        <begin position="629"/>
        <end position="647"/>
    </location>
</feature>
<dbReference type="AlphaFoldDB" id="B6JXF3"/>
<dbReference type="InterPro" id="IPR018966">
    <property type="entry name" value="VTC_domain"/>
</dbReference>
<dbReference type="Proteomes" id="UP000001744">
    <property type="component" value="Unassembled WGS sequence"/>
</dbReference>
<accession>B6JXF3</accession>
<comment type="cofactor">
    <cofactor evidence="1">
        <name>Mn(2+)</name>
        <dbReference type="ChEBI" id="CHEBI:29035"/>
    </cofactor>
</comment>
<dbReference type="GO" id="GO:0007034">
    <property type="term" value="P:vacuolar transport"/>
    <property type="evidence" value="ECO:0007669"/>
    <property type="project" value="EnsemblFungi"/>
</dbReference>
<dbReference type="Gene3D" id="3.20.100.30">
    <property type="entry name" value="VTC, catalytic tunnel domain"/>
    <property type="match status" value="1"/>
</dbReference>
<evidence type="ECO:0000256" key="12">
    <source>
        <dbReference type="ARBA" id="ARBA00075894"/>
    </source>
</evidence>
<keyword evidence="7 16" id="KW-1133">Transmembrane helix</keyword>